<evidence type="ECO:0000256" key="1">
    <source>
        <dbReference type="SAM" id="Coils"/>
    </source>
</evidence>
<reference evidence="2" key="1">
    <citation type="submission" date="2021-01" db="EMBL/GenBank/DDBJ databases">
        <authorList>
            <consortium name="Genoscope - CEA"/>
            <person name="William W."/>
        </authorList>
    </citation>
    <scope>NUCLEOTIDE SEQUENCE</scope>
</reference>
<proteinExistence type="predicted"/>
<dbReference type="AlphaFoldDB" id="A0A8S1QGY1"/>
<keyword evidence="3" id="KW-1185">Reference proteome</keyword>
<gene>
    <name evidence="2" type="ORF">PSON_ATCC_30995.1.T1060013</name>
</gene>
<keyword evidence="1" id="KW-0175">Coiled coil</keyword>
<accession>A0A8S1QGY1</accession>
<comment type="caution">
    <text evidence="2">The sequence shown here is derived from an EMBL/GenBank/DDBJ whole genome shotgun (WGS) entry which is preliminary data.</text>
</comment>
<feature type="coiled-coil region" evidence="1">
    <location>
        <begin position="15"/>
        <end position="107"/>
    </location>
</feature>
<dbReference type="Proteomes" id="UP000692954">
    <property type="component" value="Unassembled WGS sequence"/>
</dbReference>
<name>A0A8S1QGY1_9CILI</name>
<evidence type="ECO:0000313" key="2">
    <source>
        <dbReference type="EMBL" id="CAD8114444.1"/>
    </source>
</evidence>
<organism evidence="2 3">
    <name type="scientific">Paramecium sonneborni</name>
    <dbReference type="NCBI Taxonomy" id="65129"/>
    <lineage>
        <taxon>Eukaryota</taxon>
        <taxon>Sar</taxon>
        <taxon>Alveolata</taxon>
        <taxon>Ciliophora</taxon>
        <taxon>Intramacronucleata</taxon>
        <taxon>Oligohymenophorea</taxon>
        <taxon>Peniculida</taxon>
        <taxon>Parameciidae</taxon>
        <taxon>Paramecium</taxon>
    </lineage>
</organism>
<protein>
    <submittedName>
        <fullName evidence="2">Uncharacterized protein</fullName>
    </submittedName>
</protein>
<sequence>MDVSFQYQGQINQILDRLQEYLSRVSKRHQGHQNEHKNLEQQMQAFLEIYFQKQQEHQQLSCNQKINFYGNNINQLEYQINDLQDNIRSINKQREKVNEDIIQKENELISIDKRMNTIKISSSMNQQFEELIEGISMCKEKCDYLEEENQDFKKILIYERKKNSDLKQHYQIVRERYDQNLIRLQSLEQNGLEINQRMMKQLKIINDLRLFIKSQNSETFQQISPRKRTINQQLISAQYSLEDTCIQQLFQ</sequence>
<dbReference type="OrthoDB" id="307288at2759"/>
<dbReference type="EMBL" id="CAJJDN010000106">
    <property type="protein sequence ID" value="CAD8114444.1"/>
    <property type="molecule type" value="Genomic_DNA"/>
</dbReference>
<evidence type="ECO:0000313" key="3">
    <source>
        <dbReference type="Proteomes" id="UP000692954"/>
    </source>
</evidence>